<dbReference type="STRING" id="70667.A0A183TJA5"/>
<evidence type="ECO:0000256" key="8">
    <source>
        <dbReference type="RuleBase" id="RU003857"/>
    </source>
</evidence>
<evidence type="ECO:0000313" key="13">
    <source>
        <dbReference type="Proteomes" id="UP000275846"/>
    </source>
</evidence>
<accession>A0A183TJA5</accession>
<reference evidence="14" key="1">
    <citation type="submission" date="2016-06" db="UniProtKB">
        <authorList>
            <consortium name="WormBaseParasite"/>
        </authorList>
    </citation>
    <scope>IDENTIFICATION</scope>
</reference>
<keyword evidence="6 10" id="KW-0472">Membrane</keyword>
<organism evidence="14">
    <name type="scientific">Schistocephalus solidus</name>
    <name type="common">Tapeworm</name>
    <dbReference type="NCBI Taxonomy" id="70667"/>
    <lineage>
        <taxon>Eukaryota</taxon>
        <taxon>Metazoa</taxon>
        <taxon>Spiralia</taxon>
        <taxon>Lophotrochozoa</taxon>
        <taxon>Platyhelminthes</taxon>
        <taxon>Cestoda</taxon>
        <taxon>Eucestoda</taxon>
        <taxon>Diphyllobothriidea</taxon>
        <taxon>Diphyllobothriidae</taxon>
        <taxon>Schistocephalus</taxon>
    </lineage>
</organism>
<dbReference type="Proteomes" id="UP000275846">
    <property type="component" value="Unassembled WGS sequence"/>
</dbReference>
<dbReference type="OrthoDB" id="297496at2759"/>
<reference evidence="12 13" key="2">
    <citation type="submission" date="2018-11" db="EMBL/GenBank/DDBJ databases">
        <authorList>
            <consortium name="Pathogen Informatics"/>
        </authorList>
    </citation>
    <scope>NUCLEOTIDE SEQUENCE [LARGE SCALE GENOMIC DNA]</scope>
    <source>
        <strain evidence="12 13">NST_G2</strain>
    </source>
</reference>
<dbReference type="GO" id="GO:0030322">
    <property type="term" value="P:stabilization of membrane potential"/>
    <property type="evidence" value="ECO:0007669"/>
    <property type="project" value="TreeGrafter"/>
</dbReference>
<dbReference type="GO" id="GO:0005886">
    <property type="term" value="C:plasma membrane"/>
    <property type="evidence" value="ECO:0007669"/>
    <property type="project" value="TreeGrafter"/>
</dbReference>
<evidence type="ECO:0000256" key="4">
    <source>
        <dbReference type="ARBA" id="ARBA00022989"/>
    </source>
</evidence>
<dbReference type="PANTHER" id="PTHR11003">
    <property type="entry name" value="POTASSIUM CHANNEL, SUBFAMILY K"/>
    <property type="match status" value="1"/>
</dbReference>
<evidence type="ECO:0000256" key="2">
    <source>
        <dbReference type="ARBA" id="ARBA00022448"/>
    </source>
</evidence>
<keyword evidence="5 8" id="KW-0406">Ion transport</keyword>
<feature type="domain" description="Potassium channel" evidence="11">
    <location>
        <begin position="150"/>
        <end position="207"/>
    </location>
</feature>
<evidence type="ECO:0000256" key="5">
    <source>
        <dbReference type="ARBA" id="ARBA00023065"/>
    </source>
</evidence>
<comment type="similarity">
    <text evidence="8">Belongs to the two pore domain potassium channel (TC 1.A.1.8) family.</text>
</comment>
<sequence>MFAATNNYDFAFEANLTSGVLDADGKVIDTSIEDNYSRNITKCCQTFIRILSSVLGTLILLCLYLGAGAWMFQYLEKSNEANACYDTYKLYLERLNTSMIRATGIVNSGLDEAEVAVRLQTAMTDFADSLFTLDFPPSKNCSVIHTTPFGSKWNWVNSLYFCATILTTIGYGHIAPKTQYGRMVCMFYCILGIPLMLIYLGSIGQMLAHAFRFVYVNLCCCRCFHDIKIRRRNRQRFRLMRLQEDLHRHLELQAKIHGEMFTLVMVDYNSDDDEEIQEIDKEFQETDEAGIPICIVMAVIAGYVAFGTYLFRIWETDWTLVDGAYFAVITISTIGFGDLVPGNGRFEQSKTITELLLGAMYCIVGLALLSMCFELMKEELVNKFRWIGSLLHLIHKGQQQPTEYQETETFAPPQHLQQPSRLPHTESAGEGKCRADSLVAPLPRKRQASLPSQKRNSRKLSRKPRAKRSPSRESVEESGSQGGGEANFAFENEVGAYVEAAEPQPQTETEEN</sequence>
<dbReference type="Gene3D" id="1.10.287.70">
    <property type="match status" value="1"/>
</dbReference>
<evidence type="ECO:0000256" key="3">
    <source>
        <dbReference type="ARBA" id="ARBA00022692"/>
    </source>
</evidence>
<dbReference type="InterPro" id="IPR003280">
    <property type="entry name" value="2pore_dom_K_chnl"/>
</dbReference>
<keyword evidence="4 10" id="KW-1133">Transmembrane helix</keyword>
<keyword evidence="2 8" id="KW-0813">Transport</keyword>
<feature type="transmembrane region" description="Helical" evidence="10">
    <location>
        <begin position="155"/>
        <end position="174"/>
    </location>
</feature>
<feature type="region of interest" description="Disordered" evidence="9">
    <location>
        <begin position="402"/>
        <end position="512"/>
    </location>
</feature>
<evidence type="ECO:0000256" key="10">
    <source>
        <dbReference type="SAM" id="Phobius"/>
    </source>
</evidence>
<feature type="compositionally biased region" description="Basic and acidic residues" evidence="9">
    <location>
        <begin position="423"/>
        <end position="435"/>
    </location>
</feature>
<evidence type="ECO:0000256" key="1">
    <source>
        <dbReference type="ARBA" id="ARBA00004141"/>
    </source>
</evidence>
<keyword evidence="13" id="KW-1185">Reference proteome</keyword>
<dbReference type="AlphaFoldDB" id="A0A183TJA5"/>
<proteinExistence type="inferred from homology"/>
<dbReference type="GO" id="GO:0015271">
    <property type="term" value="F:outward rectifier potassium channel activity"/>
    <property type="evidence" value="ECO:0007669"/>
    <property type="project" value="TreeGrafter"/>
</dbReference>
<dbReference type="GO" id="GO:0022841">
    <property type="term" value="F:potassium ion leak channel activity"/>
    <property type="evidence" value="ECO:0007669"/>
    <property type="project" value="TreeGrafter"/>
</dbReference>
<feature type="domain" description="Potassium channel" evidence="11">
    <location>
        <begin position="299"/>
        <end position="371"/>
    </location>
</feature>
<feature type="transmembrane region" description="Helical" evidence="10">
    <location>
        <begin position="289"/>
        <end position="311"/>
    </location>
</feature>
<comment type="subcellular location">
    <subcellularLocation>
        <location evidence="1">Membrane</location>
        <topology evidence="1">Multi-pass membrane protein</topology>
    </subcellularLocation>
</comment>
<gene>
    <name evidence="12" type="ORF">SSLN_LOCUS16553</name>
</gene>
<feature type="transmembrane region" description="Helical" evidence="10">
    <location>
        <begin position="356"/>
        <end position="376"/>
    </location>
</feature>
<keyword evidence="7 8" id="KW-0407">Ion channel</keyword>
<name>A0A183TJA5_SCHSO</name>
<dbReference type="WBParaSite" id="SSLN_0001718601-mRNA-1">
    <property type="protein sequence ID" value="SSLN_0001718601-mRNA-1"/>
    <property type="gene ID" value="SSLN_0001718601"/>
</dbReference>
<evidence type="ECO:0000256" key="7">
    <source>
        <dbReference type="ARBA" id="ARBA00023303"/>
    </source>
</evidence>
<evidence type="ECO:0000313" key="14">
    <source>
        <dbReference type="WBParaSite" id="SSLN_0001718601-mRNA-1"/>
    </source>
</evidence>
<dbReference type="Pfam" id="PF07885">
    <property type="entry name" value="Ion_trans_2"/>
    <property type="match status" value="2"/>
</dbReference>
<evidence type="ECO:0000256" key="9">
    <source>
        <dbReference type="SAM" id="MobiDB-lite"/>
    </source>
</evidence>
<dbReference type="SUPFAM" id="SSF81324">
    <property type="entry name" value="Voltage-gated potassium channels"/>
    <property type="match status" value="2"/>
</dbReference>
<dbReference type="PRINTS" id="PR01333">
    <property type="entry name" value="2POREKCHANEL"/>
</dbReference>
<dbReference type="EMBL" id="UYSU01041232">
    <property type="protein sequence ID" value="VDM02939.1"/>
    <property type="molecule type" value="Genomic_DNA"/>
</dbReference>
<feature type="transmembrane region" description="Helical" evidence="10">
    <location>
        <begin position="47"/>
        <end position="72"/>
    </location>
</feature>
<dbReference type="PANTHER" id="PTHR11003:SF334">
    <property type="entry name" value="FI03418P"/>
    <property type="match status" value="1"/>
</dbReference>
<feature type="compositionally biased region" description="Basic residues" evidence="9">
    <location>
        <begin position="455"/>
        <end position="469"/>
    </location>
</feature>
<evidence type="ECO:0000313" key="12">
    <source>
        <dbReference type="EMBL" id="VDM02939.1"/>
    </source>
</evidence>
<evidence type="ECO:0000259" key="11">
    <source>
        <dbReference type="Pfam" id="PF07885"/>
    </source>
</evidence>
<feature type="transmembrane region" description="Helical" evidence="10">
    <location>
        <begin position="318"/>
        <end position="336"/>
    </location>
</feature>
<evidence type="ECO:0000256" key="6">
    <source>
        <dbReference type="ARBA" id="ARBA00023136"/>
    </source>
</evidence>
<feature type="transmembrane region" description="Helical" evidence="10">
    <location>
        <begin position="186"/>
        <end position="208"/>
    </location>
</feature>
<protein>
    <submittedName>
        <fullName evidence="14">TWiK family of potassium channels protein 18</fullName>
    </submittedName>
</protein>
<dbReference type="InterPro" id="IPR013099">
    <property type="entry name" value="K_chnl_dom"/>
</dbReference>
<keyword evidence="3 8" id="KW-0812">Transmembrane</keyword>